<dbReference type="RefSeq" id="XP_022237875.1">
    <property type="nucleotide sequence ID" value="XM_022382167.1"/>
</dbReference>
<sequence>MDYNVNGNGKTMIYHANLLKKYFWRKENLIGAAIVQMDMAVFGNRPTESIITLLYGSSKTGIGCSGATGLENNSYPFLYAVIIEHFHFFSVTFSVKIERLSVPRWVRNGTDHVILDCEYSYTVSDVRLVVKWFFKDQLEPVYQWIPGLDKRHVSGILYGRLNMEFTVEPSDRYSRYRALYILRPTLEISGKYTCVVTSLASQDLRHKEMLVYAPAKNFSISQNKVARTRSDIFCEATGLYPRPEISLSIILPGLQKHTVLQEIKKQVKLTNGSYSVLLARRFSEEDLPKAKMILLECEVYIPETNYKVSKEISFYTGTGVLLVCFISE</sequence>
<proteinExistence type="predicted"/>
<keyword evidence="1" id="KW-1185">Reference proteome</keyword>
<evidence type="ECO:0000313" key="2">
    <source>
        <dbReference type="RefSeq" id="XP_022237875.1"/>
    </source>
</evidence>
<dbReference type="Gene3D" id="2.60.40.10">
    <property type="entry name" value="Immunoglobulins"/>
    <property type="match status" value="1"/>
</dbReference>
<reference evidence="2" key="1">
    <citation type="submission" date="2025-08" db="UniProtKB">
        <authorList>
            <consortium name="RefSeq"/>
        </authorList>
    </citation>
    <scope>IDENTIFICATION</scope>
    <source>
        <tissue evidence="2">Muscle</tissue>
    </source>
</reference>
<evidence type="ECO:0000313" key="1">
    <source>
        <dbReference type="Proteomes" id="UP000694941"/>
    </source>
</evidence>
<dbReference type="InterPro" id="IPR013783">
    <property type="entry name" value="Ig-like_fold"/>
</dbReference>
<accession>A0ABM1S2M0</accession>
<protein>
    <submittedName>
        <fullName evidence="2">Uncharacterized protein LOC106478555</fullName>
    </submittedName>
</protein>
<name>A0ABM1S2M0_LIMPO</name>
<dbReference type="Proteomes" id="UP000694941">
    <property type="component" value="Unplaced"/>
</dbReference>
<dbReference type="InterPro" id="IPR036179">
    <property type="entry name" value="Ig-like_dom_sf"/>
</dbReference>
<organism evidence="1 2">
    <name type="scientific">Limulus polyphemus</name>
    <name type="common">Atlantic horseshoe crab</name>
    <dbReference type="NCBI Taxonomy" id="6850"/>
    <lineage>
        <taxon>Eukaryota</taxon>
        <taxon>Metazoa</taxon>
        <taxon>Ecdysozoa</taxon>
        <taxon>Arthropoda</taxon>
        <taxon>Chelicerata</taxon>
        <taxon>Merostomata</taxon>
        <taxon>Xiphosura</taxon>
        <taxon>Limulidae</taxon>
        <taxon>Limulus</taxon>
    </lineage>
</organism>
<gene>
    <name evidence="2" type="primary">LOC106478555</name>
</gene>
<dbReference type="SUPFAM" id="SSF48726">
    <property type="entry name" value="Immunoglobulin"/>
    <property type="match status" value="1"/>
</dbReference>
<dbReference type="GeneID" id="106478555"/>
<dbReference type="PANTHER" id="PTHR21261">
    <property type="entry name" value="BEAT PROTEIN"/>
    <property type="match status" value="1"/>
</dbReference>
<dbReference type="PANTHER" id="PTHR21261:SF2">
    <property type="entry name" value="GH04238P-RELATED"/>
    <property type="match status" value="1"/>
</dbReference>